<sequence length="326" mass="35212">MSVTLPLHVAVLAFDGASLFHLAVPGKVFGIARNPDGSPAYEVRHCAVTPGMIRTGDGVEVRVNDGLNVLARADIVVVPAWSDPDAQAPEALAQTLRAAHAEGKTIVGLCLGAFVLGNAGLLDGRQATTHWMAREAFAQRFPDAVFRPDVLYVEDGNIVTSAGNVAAIDCCLNLVRTRYGAEEANRMARILVTPPHRQGGQAQYIERPVPQFPCQSKLPGALEWALAHLAEPLTLDRLAGVAQMSRRSFTRHFREATGMTVTRWLNAQRVVRAQQLLETTDLPVERIAHEVGFGAALSLRQQFAAQLGVTPADYRRSFREGGGAGR</sequence>
<dbReference type="CDD" id="cd03137">
    <property type="entry name" value="GATase1_AraC_1"/>
    <property type="match status" value="1"/>
</dbReference>
<reference evidence="5 6" key="1">
    <citation type="submission" date="2020-08" db="EMBL/GenBank/DDBJ databases">
        <title>Functional genomics of gut bacteria from endangered species of beetles.</title>
        <authorList>
            <person name="Carlos-Shanley C."/>
        </authorList>
    </citation>
    <scope>NUCLEOTIDE SEQUENCE [LARGE SCALE GENOMIC DNA]</scope>
    <source>
        <strain evidence="5 6">S00123</strain>
    </source>
</reference>
<dbReference type="PROSITE" id="PS01124">
    <property type="entry name" value="HTH_ARAC_FAMILY_2"/>
    <property type="match status" value="1"/>
</dbReference>
<dbReference type="Gene3D" id="1.10.10.60">
    <property type="entry name" value="Homeodomain-like"/>
    <property type="match status" value="1"/>
</dbReference>
<keyword evidence="2" id="KW-0238">DNA-binding</keyword>
<dbReference type="Gene3D" id="3.40.50.880">
    <property type="match status" value="1"/>
</dbReference>
<evidence type="ECO:0000313" key="5">
    <source>
        <dbReference type="EMBL" id="MBB4798605.1"/>
    </source>
</evidence>
<name>A0A7W7N3K7_9CAUL</name>
<dbReference type="RefSeq" id="WP_184270208.1">
    <property type="nucleotide sequence ID" value="NZ_JACHKY010000003.1"/>
</dbReference>
<dbReference type="Proteomes" id="UP000539957">
    <property type="component" value="Unassembled WGS sequence"/>
</dbReference>
<evidence type="ECO:0000313" key="6">
    <source>
        <dbReference type="Proteomes" id="UP000539957"/>
    </source>
</evidence>
<dbReference type="EMBL" id="JACHKY010000003">
    <property type="protein sequence ID" value="MBB4798605.1"/>
    <property type="molecule type" value="Genomic_DNA"/>
</dbReference>
<dbReference type="PROSITE" id="PS00041">
    <property type="entry name" value="HTH_ARAC_FAMILY_1"/>
    <property type="match status" value="1"/>
</dbReference>
<organism evidence="5 6">
    <name type="scientific">Brevundimonas bullata</name>
    <dbReference type="NCBI Taxonomy" id="13160"/>
    <lineage>
        <taxon>Bacteria</taxon>
        <taxon>Pseudomonadati</taxon>
        <taxon>Pseudomonadota</taxon>
        <taxon>Alphaproteobacteria</taxon>
        <taxon>Caulobacterales</taxon>
        <taxon>Caulobacteraceae</taxon>
        <taxon>Brevundimonas</taxon>
    </lineage>
</organism>
<keyword evidence="1" id="KW-0805">Transcription regulation</keyword>
<dbReference type="PANTHER" id="PTHR43130:SF3">
    <property type="entry name" value="HTH-TYPE TRANSCRIPTIONAL REGULATOR RV1931C"/>
    <property type="match status" value="1"/>
</dbReference>
<dbReference type="InterPro" id="IPR018060">
    <property type="entry name" value="HTH_AraC"/>
</dbReference>
<feature type="domain" description="HTH araC/xylS-type" evidence="4">
    <location>
        <begin position="219"/>
        <end position="317"/>
    </location>
</feature>
<dbReference type="PANTHER" id="PTHR43130">
    <property type="entry name" value="ARAC-FAMILY TRANSCRIPTIONAL REGULATOR"/>
    <property type="match status" value="1"/>
</dbReference>
<dbReference type="InterPro" id="IPR029062">
    <property type="entry name" value="Class_I_gatase-like"/>
</dbReference>
<dbReference type="InterPro" id="IPR009057">
    <property type="entry name" value="Homeodomain-like_sf"/>
</dbReference>
<dbReference type="SUPFAM" id="SSF52317">
    <property type="entry name" value="Class I glutamine amidotransferase-like"/>
    <property type="match status" value="1"/>
</dbReference>
<proteinExistence type="predicted"/>
<dbReference type="InterPro" id="IPR018062">
    <property type="entry name" value="HTH_AraC-typ_CS"/>
</dbReference>
<accession>A0A7W7N3K7</accession>
<evidence type="ECO:0000256" key="1">
    <source>
        <dbReference type="ARBA" id="ARBA00023015"/>
    </source>
</evidence>
<comment type="caution">
    <text evidence="5">The sequence shown here is derived from an EMBL/GenBank/DDBJ whole genome shotgun (WGS) entry which is preliminary data.</text>
</comment>
<keyword evidence="3" id="KW-0804">Transcription</keyword>
<dbReference type="GO" id="GO:0043565">
    <property type="term" value="F:sequence-specific DNA binding"/>
    <property type="evidence" value="ECO:0007669"/>
    <property type="project" value="InterPro"/>
</dbReference>
<evidence type="ECO:0000256" key="3">
    <source>
        <dbReference type="ARBA" id="ARBA00023163"/>
    </source>
</evidence>
<dbReference type="Pfam" id="PF12833">
    <property type="entry name" value="HTH_18"/>
    <property type="match status" value="1"/>
</dbReference>
<evidence type="ECO:0000256" key="2">
    <source>
        <dbReference type="ARBA" id="ARBA00023125"/>
    </source>
</evidence>
<dbReference type="GO" id="GO:0003700">
    <property type="term" value="F:DNA-binding transcription factor activity"/>
    <property type="evidence" value="ECO:0007669"/>
    <property type="project" value="InterPro"/>
</dbReference>
<gene>
    <name evidence="5" type="ORF">HNP32_002349</name>
</gene>
<dbReference type="SMART" id="SM00342">
    <property type="entry name" value="HTH_ARAC"/>
    <property type="match status" value="1"/>
</dbReference>
<dbReference type="AlphaFoldDB" id="A0A7W7N3K7"/>
<dbReference type="InterPro" id="IPR052158">
    <property type="entry name" value="INH-QAR"/>
</dbReference>
<protein>
    <submittedName>
        <fullName evidence="5">Transcriptional regulator GlxA family with amidase domain</fullName>
    </submittedName>
</protein>
<dbReference type="SUPFAM" id="SSF46689">
    <property type="entry name" value="Homeodomain-like"/>
    <property type="match status" value="2"/>
</dbReference>
<dbReference type="Pfam" id="PF01965">
    <property type="entry name" value="DJ-1_PfpI"/>
    <property type="match status" value="1"/>
</dbReference>
<dbReference type="InterPro" id="IPR002818">
    <property type="entry name" value="DJ-1/PfpI"/>
</dbReference>
<keyword evidence="6" id="KW-1185">Reference proteome</keyword>
<evidence type="ECO:0000259" key="4">
    <source>
        <dbReference type="PROSITE" id="PS01124"/>
    </source>
</evidence>